<protein>
    <submittedName>
        <fullName evidence="1">Uncharacterized protein</fullName>
    </submittedName>
</protein>
<gene>
    <name evidence="1" type="ORF">H2198_001257</name>
</gene>
<proteinExistence type="predicted"/>
<accession>A0ACC3AHE5</accession>
<keyword evidence="2" id="KW-1185">Reference proteome</keyword>
<comment type="caution">
    <text evidence="1">The sequence shown here is derived from an EMBL/GenBank/DDBJ whole genome shotgun (WGS) entry which is preliminary data.</text>
</comment>
<organism evidence="1 2">
    <name type="scientific">Neophaeococcomyces mojaviensis</name>
    <dbReference type="NCBI Taxonomy" id="3383035"/>
    <lineage>
        <taxon>Eukaryota</taxon>
        <taxon>Fungi</taxon>
        <taxon>Dikarya</taxon>
        <taxon>Ascomycota</taxon>
        <taxon>Pezizomycotina</taxon>
        <taxon>Eurotiomycetes</taxon>
        <taxon>Chaetothyriomycetidae</taxon>
        <taxon>Chaetothyriales</taxon>
        <taxon>Chaetothyriales incertae sedis</taxon>
        <taxon>Neophaeococcomyces</taxon>
    </lineage>
</organism>
<name>A0ACC3AHE5_9EURO</name>
<evidence type="ECO:0000313" key="1">
    <source>
        <dbReference type="EMBL" id="KAJ9662585.1"/>
    </source>
</evidence>
<dbReference type="EMBL" id="JAPDRQ010000014">
    <property type="protein sequence ID" value="KAJ9662585.1"/>
    <property type="molecule type" value="Genomic_DNA"/>
</dbReference>
<dbReference type="Proteomes" id="UP001172386">
    <property type="component" value="Unassembled WGS sequence"/>
</dbReference>
<sequence length="256" mass="29071">MTKIPEEKSSPRVIFRLKLKVVVRSMGRGMAIIPILLIIDKRRAAYIKWGVALIITLINLSVFIIWIPARLQISETFIRINAIWDPIEKVVYLLVDGCLNAYFLYLVHSKLVSAGMTKYRRLFKFNACIVVVSLSMDVLIISMMNLKNSFVYTQFHPLAYIVKLNIELTMASLITKIAKQPGGIYGSSGRLAHSDATKAGQTHHTTSHPHIQSRTDDFFASLHNERGQRPTYKAWSMAHRHKLDLVNPRRGSGELV</sequence>
<reference evidence="1" key="1">
    <citation type="submission" date="2022-10" db="EMBL/GenBank/DDBJ databases">
        <title>Culturing micro-colonial fungi from biological soil crusts in the Mojave desert and describing Neophaeococcomyces mojavensis, and introducing the new genera and species Taxawa tesnikishii.</title>
        <authorList>
            <person name="Kurbessoian T."/>
            <person name="Stajich J.E."/>
        </authorList>
    </citation>
    <scope>NUCLEOTIDE SEQUENCE</scope>
    <source>
        <strain evidence="1">JES_112</strain>
    </source>
</reference>
<evidence type="ECO:0000313" key="2">
    <source>
        <dbReference type="Proteomes" id="UP001172386"/>
    </source>
</evidence>